<protein>
    <submittedName>
        <fullName evidence="1">Uncharacterized protein</fullName>
    </submittedName>
</protein>
<reference evidence="1" key="1">
    <citation type="submission" date="2018-05" db="EMBL/GenBank/DDBJ databases">
        <authorList>
            <person name="Lanie J.A."/>
            <person name="Ng W.-L."/>
            <person name="Kazmierczak K.M."/>
            <person name="Andrzejewski T.M."/>
            <person name="Davidsen T.M."/>
            <person name="Wayne K.J."/>
            <person name="Tettelin H."/>
            <person name="Glass J.I."/>
            <person name="Rusch D."/>
            <person name="Podicherti R."/>
            <person name="Tsui H.-C.T."/>
            <person name="Winkler M.E."/>
        </authorList>
    </citation>
    <scope>NUCLEOTIDE SEQUENCE</scope>
</reference>
<organism evidence="1">
    <name type="scientific">marine metagenome</name>
    <dbReference type="NCBI Taxonomy" id="408172"/>
    <lineage>
        <taxon>unclassified sequences</taxon>
        <taxon>metagenomes</taxon>
        <taxon>ecological metagenomes</taxon>
    </lineage>
</organism>
<dbReference type="AlphaFoldDB" id="A0A382K180"/>
<evidence type="ECO:0000313" key="1">
    <source>
        <dbReference type="EMBL" id="SVC17273.1"/>
    </source>
</evidence>
<gene>
    <name evidence="1" type="ORF">METZ01_LOCUS270127</name>
</gene>
<dbReference type="EMBL" id="UINC01077284">
    <property type="protein sequence ID" value="SVC17273.1"/>
    <property type="molecule type" value="Genomic_DNA"/>
</dbReference>
<accession>A0A382K180</accession>
<feature type="non-terminal residue" evidence="1">
    <location>
        <position position="49"/>
    </location>
</feature>
<sequence>MASSRGSSSRRKSPIHACYRHTHRLKFCVLKLATSLVVVLSSRFHGDLM</sequence>
<name>A0A382K180_9ZZZZ</name>
<proteinExistence type="predicted"/>